<gene>
    <name evidence="4" type="ORF">D3877_05195</name>
</gene>
<keyword evidence="2" id="KW-0012">Acyltransferase</keyword>
<dbReference type="Pfam" id="PF00583">
    <property type="entry name" value="Acetyltransf_1"/>
    <property type="match status" value="1"/>
</dbReference>
<dbReference type="PANTHER" id="PTHR43877">
    <property type="entry name" value="AMINOALKYLPHOSPHONATE N-ACETYLTRANSFERASE-RELATED-RELATED"/>
    <property type="match status" value="1"/>
</dbReference>
<keyword evidence="5" id="KW-1185">Reference proteome</keyword>
<dbReference type="GO" id="GO:0016747">
    <property type="term" value="F:acyltransferase activity, transferring groups other than amino-acyl groups"/>
    <property type="evidence" value="ECO:0007669"/>
    <property type="project" value="InterPro"/>
</dbReference>
<organism evidence="4 5">
    <name type="scientific">Azospirillum cavernae</name>
    <dbReference type="NCBI Taxonomy" id="2320860"/>
    <lineage>
        <taxon>Bacteria</taxon>
        <taxon>Pseudomonadati</taxon>
        <taxon>Pseudomonadota</taxon>
        <taxon>Alphaproteobacteria</taxon>
        <taxon>Rhodospirillales</taxon>
        <taxon>Azospirillaceae</taxon>
        <taxon>Azospirillum</taxon>
    </lineage>
</organism>
<evidence type="ECO:0000256" key="1">
    <source>
        <dbReference type="ARBA" id="ARBA00022679"/>
    </source>
</evidence>
<accession>A0A418W1V9</accession>
<reference evidence="4 5" key="1">
    <citation type="submission" date="2018-09" db="EMBL/GenBank/DDBJ databases">
        <authorList>
            <person name="Zhu H."/>
        </authorList>
    </citation>
    <scope>NUCLEOTIDE SEQUENCE [LARGE SCALE GENOMIC DNA]</scope>
    <source>
        <strain evidence="4 5">K2W22B-5</strain>
    </source>
</reference>
<name>A0A418W1V9_9PROT</name>
<evidence type="ECO:0000259" key="3">
    <source>
        <dbReference type="PROSITE" id="PS51186"/>
    </source>
</evidence>
<sequence length="167" mass="17979">MPDRAATLSAAPSAAAPVLVIERESPRQLEAVALVAALDAYLKERYADEACHLLDIESLAADDVRFFLARRDGAAVGCAALRVDPSGYGEVKRMFVTPQARGGRIGKALLDRVAEQARAEGVSALLLETGVHQPEAVALYRKAGFVTRGPYANYPDLPESLFMERPL</sequence>
<dbReference type="InterPro" id="IPR050832">
    <property type="entry name" value="Bact_Acetyltransf"/>
</dbReference>
<evidence type="ECO:0000313" key="4">
    <source>
        <dbReference type="EMBL" id="RJF84012.1"/>
    </source>
</evidence>
<keyword evidence="1 4" id="KW-0808">Transferase</keyword>
<feature type="domain" description="N-acetyltransferase" evidence="3">
    <location>
        <begin position="19"/>
        <end position="167"/>
    </location>
</feature>
<dbReference type="CDD" id="cd04301">
    <property type="entry name" value="NAT_SF"/>
    <property type="match status" value="1"/>
</dbReference>
<dbReference type="Gene3D" id="3.40.630.30">
    <property type="match status" value="1"/>
</dbReference>
<dbReference type="OrthoDB" id="9805924at2"/>
<proteinExistence type="predicted"/>
<dbReference type="Proteomes" id="UP000283458">
    <property type="component" value="Unassembled WGS sequence"/>
</dbReference>
<dbReference type="AlphaFoldDB" id="A0A418W1V9"/>
<evidence type="ECO:0000256" key="2">
    <source>
        <dbReference type="ARBA" id="ARBA00023315"/>
    </source>
</evidence>
<evidence type="ECO:0000313" key="5">
    <source>
        <dbReference type="Proteomes" id="UP000283458"/>
    </source>
</evidence>
<comment type="caution">
    <text evidence="4">The sequence shown here is derived from an EMBL/GenBank/DDBJ whole genome shotgun (WGS) entry which is preliminary data.</text>
</comment>
<dbReference type="PROSITE" id="PS51186">
    <property type="entry name" value="GNAT"/>
    <property type="match status" value="1"/>
</dbReference>
<dbReference type="SUPFAM" id="SSF55729">
    <property type="entry name" value="Acyl-CoA N-acyltransferases (Nat)"/>
    <property type="match status" value="1"/>
</dbReference>
<dbReference type="PANTHER" id="PTHR43877:SF2">
    <property type="entry name" value="AMINOALKYLPHOSPHONATE N-ACETYLTRANSFERASE-RELATED"/>
    <property type="match status" value="1"/>
</dbReference>
<protein>
    <submittedName>
        <fullName evidence="4">GNAT family N-acetyltransferase</fullName>
    </submittedName>
</protein>
<dbReference type="EMBL" id="QYUL01000001">
    <property type="protein sequence ID" value="RJF84012.1"/>
    <property type="molecule type" value="Genomic_DNA"/>
</dbReference>
<dbReference type="InterPro" id="IPR000182">
    <property type="entry name" value="GNAT_dom"/>
</dbReference>
<dbReference type="RefSeq" id="WP_119829653.1">
    <property type="nucleotide sequence ID" value="NZ_QYUL01000001.1"/>
</dbReference>
<dbReference type="InterPro" id="IPR016181">
    <property type="entry name" value="Acyl_CoA_acyltransferase"/>
</dbReference>